<keyword evidence="4" id="KW-0274">FAD</keyword>
<evidence type="ECO:0000256" key="5">
    <source>
        <dbReference type="ARBA" id="ARBA00023002"/>
    </source>
</evidence>
<evidence type="ECO:0000256" key="3">
    <source>
        <dbReference type="ARBA" id="ARBA00022630"/>
    </source>
</evidence>
<organism evidence="8 9">
    <name type="scientific">Rhodopirellula halodulae</name>
    <dbReference type="NCBI Taxonomy" id="2894198"/>
    <lineage>
        <taxon>Bacteria</taxon>
        <taxon>Pseudomonadati</taxon>
        <taxon>Planctomycetota</taxon>
        <taxon>Planctomycetia</taxon>
        <taxon>Pirellulales</taxon>
        <taxon>Pirellulaceae</taxon>
        <taxon>Rhodopirellula</taxon>
    </lineage>
</organism>
<dbReference type="Pfam" id="PF07992">
    <property type="entry name" value="Pyr_redox_2"/>
    <property type="match status" value="1"/>
</dbReference>
<dbReference type="InterPro" id="IPR036188">
    <property type="entry name" value="FAD/NAD-bd_sf"/>
</dbReference>
<dbReference type="Pfam" id="PF02852">
    <property type="entry name" value="Pyr_redox_dim"/>
    <property type="match status" value="1"/>
</dbReference>
<dbReference type="InterPro" id="IPR036873">
    <property type="entry name" value="Rhodanese-like_dom_sf"/>
</dbReference>
<dbReference type="EMBL" id="JAJKFW010000025">
    <property type="protein sequence ID" value="MCC9643836.1"/>
    <property type="molecule type" value="Genomic_DNA"/>
</dbReference>
<evidence type="ECO:0000256" key="2">
    <source>
        <dbReference type="ARBA" id="ARBA00009130"/>
    </source>
</evidence>
<dbReference type="PANTHER" id="PTHR43429">
    <property type="entry name" value="PYRIDINE NUCLEOTIDE-DISULFIDE OXIDOREDUCTASE DOMAIN-CONTAINING"/>
    <property type="match status" value="1"/>
</dbReference>
<accession>A0ABS8NJY9</accession>
<evidence type="ECO:0000259" key="7">
    <source>
        <dbReference type="PROSITE" id="PS50206"/>
    </source>
</evidence>
<dbReference type="SUPFAM" id="SSF55424">
    <property type="entry name" value="FAD/NAD-linked reductases, dimerisation (C-terminal) domain"/>
    <property type="match status" value="1"/>
</dbReference>
<dbReference type="SMART" id="SM00450">
    <property type="entry name" value="RHOD"/>
    <property type="match status" value="1"/>
</dbReference>
<dbReference type="InterPro" id="IPR016156">
    <property type="entry name" value="FAD/NAD-linked_Rdtase_dimer_sf"/>
</dbReference>
<keyword evidence="6" id="KW-0676">Redox-active center</keyword>
<feature type="domain" description="Rhodanese" evidence="7">
    <location>
        <begin position="482"/>
        <end position="559"/>
    </location>
</feature>
<protein>
    <submittedName>
        <fullName evidence="8">FAD-dependent oxidoreductase</fullName>
    </submittedName>
</protein>
<dbReference type="Gene3D" id="3.40.250.10">
    <property type="entry name" value="Rhodanese-like domain"/>
    <property type="match status" value="1"/>
</dbReference>
<evidence type="ECO:0000313" key="8">
    <source>
        <dbReference type="EMBL" id="MCC9643836.1"/>
    </source>
</evidence>
<comment type="similarity">
    <text evidence="2">Belongs to the class-III pyridine nucleotide-disulfide oxidoreductase family.</text>
</comment>
<dbReference type="PRINTS" id="PR00411">
    <property type="entry name" value="PNDRDTASEI"/>
</dbReference>
<name>A0ABS8NJY9_9BACT</name>
<keyword evidence="5" id="KW-0560">Oxidoreductase</keyword>
<comment type="cofactor">
    <cofactor evidence="1">
        <name>FAD</name>
        <dbReference type="ChEBI" id="CHEBI:57692"/>
    </cofactor>
</comment>
<dbReference type="SUPFAM" id="SSF52821">
    <property type="entry name" value="Rhodanese/Cell cycle control phosphatase"/>
    <property type="match status" value="1"/>
</dbReference>
<comment type="caution">
    <text evidence="8">The sequence shown here is derived from an EMBL/GenBank/DDBJ whole genome shotgun (WGS) entry which is preliminary data.</text>
</comment>
<gene>
    <name evidence="8" type="ORF">LOC71_16235</name>
</gene>
<proteinExistence type="inferred from homology"/>
<dbReference type="RefSeq" id="WP_230274789.1">
    <property type="nucleotide sequence ID" value="NZ_JAJKFW010000025.1"/>
</dbReference>
<dbReference type="PROSITE" id="PS50206">
    <property type="entry name" value="RHODANESE_3"/>
    <property type="match status" value="1"/>
</dbReference>
<dbReference type="PANTHER" id="PTHR43429:SF1">
    <property type="entry name" value="NAD(P)H SULFUR OXIDOREDUCTASE (COA-DEPENDENT)"/>
    <property type="match status" value="1"/>
</dbReference>
<keyword evidence="3" id="KW-0285">Flavoprotein</keyword>
<dbReference type="Proteomes" id="UP001430306">
    <property type="component" value="Unassembled WGS sequence"/>
</dbReference>
<dbReference type="PRINTS" id="PR00368">
    <property type="entry name" value="FADPNR"/>
</dbReference>
<evidence type="ECO:0000313" key="9">
    <source>
        <dbReference type="Proteomes" id="UP001430306"/>
    </source>
</evidence>
<reference evidence="8" key="1">
    <citation type="submission" date="2021-11" db="EMBL/GenBank/DDBJ databases">
        <title>Genome sequence.</title>
        <authorList>
            <person name="Sun Q."/>
        </authorList>
    </citation>
    <scope>NUCLEOTIDE SEQUENCE</scope>
    <source>
        <strain evidence="8">JC740</strain>
    </source>
</reference>
<dbReference type="InterPro" id="IPR004099">
    <property type="entry name" value="Pyr_nucl-diS_OxRdtase_dimer"/>
</dbReference>
<dbReference type="SUPFAM" id="SSF51905">
    <property type="entry name" value="FAD/NAD(P)-binding domain"/>
    <property type="match status" value="2"/>
</dbReference>
<dbReference type="InterPro" id="IPR050260">
    <property type="entry name" value="FAD-bd_OxRdtase"/>
</dbReference>
<keyword evidence="9" id="KW-1185">Reference proteome</keyword>
<evidence type="ECO:0000256" key="6">
    <source>
        <dbReference type="ARBA" id="ARBA00023284"/>
    </source>
</evidence>
<dbReference type="InterPro" id="IPR001763">
    <property type="entry name" value="Rhodanese-like_dom"/>
</dbReference>
<sequence>MASESKSKPVRLVIVGGVAGGASAATRARRMNEDAEIILFEKDEHVSFANCGLPYHIGGEIENRDALVVASAEFLRRRFRLDVRTREEVVSMNREKKTVTVRRHAIEGGSAEATYEQPYDKLILAPGASPIVPDLPIAPGLPSVDAANVQTLRNLADMDRIKALVDSTKVKRAVVVGAGYIGLEMVEQLRRRGVDVALVELQNQVLPLLDPEMAKPIESSLRENHVELHLGVGLESIQCEGTNATAVRLSDQSECAADLVIFGIGVRPNTQLAVESGLAIGGTGGVHVDQFSRTSDPDVYAVGDASEPIFGPTQSPMRVALAGPANRAGRLAGEHAVTGKSQPTVPVWGTSVVRVFDVSVAMTGLTRASARRFGVEATSVTVVAKHHAGYFPGAEAMALKLVFDPGDGKILGAQCVGGSGIDKRIDVIATAMHFGGSVRDLTGLDLAYAPPFGSAKDPVHMAGFAATNLLDGVETFANSDADLEGLQIVDVRSKAEIEKAPLRNADGVIHIPVDELRDRLDELDPTRPTVVSCAVGVRGHIASRILRQHGFNVQNLSGGATVRNRCFDAS</sequence>
<evidence type="ECO:0000256" key="4">
    <source>
        <dbReference type="ARBA" id="ARBA00022827"/>
    </source>
</evidence>
<dbReference type="Gene3D" id="3.50.50.60">
    <property type="entry name" value="FAD/NAD(P)-binding domain"/>
    <property type="match status" value="2"/>
</dbReference>
<dbReference type="Pfam" id="PF00581">
    <property type="entry name" value="Rhodanese"/>
    <property type="match status" value="1"/>
</dbReference>
<evidence type="ECO:0000256" key="1">
    <source>
        <dbReference type="ARBA" id="ARBA00001974"/>
    </source>
</evidence>
<dbReference type="InterPro" id="IPR023753">
    <property type="entry name" value="FAD/NAD-binding_dom"/>
</dbReference>